<dbReference type="CDD" id="cd06564">
    <property type="entry name" value="GH20_DspB_LnbB-like"/>
    <property type="match status" value="1"/>
</dbReference>
<dbReference type="Gene3D" id="3.20.20.80">
    <property type="entry name" value="Glycosidases"/>
    <property type="match status" value="1"/>
</dbReference>
<dbReference type="InterPro" id="IPR029018">
    <property type="entry name" value="Hex-like_dom2"/>
</dbReference>
<keyword evidence="5" id="KW-0732">Signal</keyword>
<keyword evidence="3" id="KW-0326">Glycosidase</keyword>
<feature type="domain" description="Beta-hexosaminidase bacterial type N-terminal" evidence="7">
    <location>
        <begin position="35"/>
        <end position="157"/>
    </location>
</feature>
<dbReference type="Pfam" id="PF02838">
    <property type="entry name" value="Glyco_hydro_20b"/>
    <property type="match status" value="1"/>
</dbReference>
<name>D3Q4E7_STANL</name>
<dbReference type="SUPFAM" id="SSF51445">
    <property type="entry name" value="(Trans)glycosidases"/>
    <property type="match status" value="1"/>
</dbReference>
<dbReference type="InterPro" id="IPR015882">
    <property type="entry name" value="HEX_bac_N"/>
</dbReference>
<evidence type="ECO:0000259" key="7">
    <source>
        <dbReference type="Pfam" id="PF02838"/>
    </source>
</evidence>
<dbReference type="GO" id="GO:0005975">
    <property type="term" value="P:carbohydrate metabolic process"/>
    <property type="evidence" value="ECO:0007669"/>
    <property type="project" value="InterPro"/>
</dbReference>
<protein>
    <submittedName>
        <fullName evidence="8">Glycoside hydrolase, family 20, catalytic core</fullName>
    </submittedName>
</protein>
<keyword evidence="9" id="KW-1185">Reference proteome</keyword>
<feature type="domain" description="Glycoside hydrolase family 20 catalytic" evidence="6">
    <location>
        <begin position="164"/>
        <end position="412"/>
    </location>
</feature>
<dbReference type="eggNOG" id="COG3525">
    <property type="taxonomic scope" value="Bacteria"/>
</dbReference>
<evidence type="ECO:0000256" key="1">
    <source>
        <dbReference type="ARBA" id="ARBA00006285"/>
    </source>
</evidence>
<dbReference type="PRINTS" id="PR00738">
    <property type="entry name" value="GLHYDRLASE20"/>
</dbReference>
<feature type="active site" description="Proton donor" evidence="4">
    <location>
        <position position="307"/>
    </location>
</feature>
<proteinExistence type="inferred from homology"/>
<dbReference type="InterPro" id="IPR052764">
    <property type="entry name" value="GH20_Enzymes"/>
</dbReference>
<dbReference type="STRING" id="446470.Snas_0390"/>
<gene>
    <name evidence="8" type="ordered locus">Snas_0390</name>
</gene>
<dbReference type="InterPro" id="IPR025705">
    <property type="entry name" value="Beta_hexosaminidase_sua/sub"/>
</dbReference>
<dbReference type="KEGG" id="sna:Snas_0390"/>
<evidence type="ECO:0000313" key="9">
    <source>
        <dbReference type="Proteomes" id="UP000000844"/>
    </source>
</evidence>
<feature type="signal peptide" evidence="5">
    <location>
        <begin position="1"/>
        <end position="25"/>
    </location>
</feature>
<dbReference type="Proteomes" id="UP000000844">
    <property type="component" value="Chromosome"/>
</dbReference>
<dbReference type="AlphaFoldDB" id="D3Q4E7"/>
<dbReference type="Gene3D" id="3.30.379.10">
    <property type="entry name" value="Chitobiase/beta-hexosaminidase domain 2-like"/>
    <property type="match status" value="1"/>
</dbReference>
<dbReference type="InterPro" id="IPR017853">
    <property type="entry name" value="GH"/>
</dbReference>
<dbReference type="Pfam" id="PF00728">
    <property type="entry name" value="Glyco_hydro_20"/>
    <property type="match status" value="1"/>
</dbReference>
<evidence type="ECO:0000256" key="4">
    <source>
        <dbReference type="PIRSR" id="PIRSR625705-1"/>
    </source>
</evidence>
<keyword evidence="2 8" id="KW-0378">Hydrolase</keyword>
<evidence type="ECO:0000313" key="8">
    <source>
        <dbReference type="EMBL" id="ADD40107.1"/>
    </source>
</evidence>
<dbReference type="PANTHER" id="PTHR43678">
    <property type="entry name" value="PUTATIVE (AFU_ORTHOLOGUE AFUA_2G00640)-RELATED"/>
    <property type="match status" value="1"/>
</dbReference>
<reference evidence="8 9" key="1">
    <citation type="journal article" date="2009" name="Stand. Genomic Sci.">
        <title>Complete genome sequence of Stackebrandtia nassauensis type strain (LLR-40K-21).</title>
        <authorList>
            <person name="Munk C."/>
            <person name="Lapidus A."/>
            <person name="Copeland A."/>
            <person name="Jando M."/>
            <person name="Mayilraj S."/>
            <person name="Glavina Del Rio T."/>
            <person name="Nolan M."/>
            <person name="Chen F."/>
            <person name="Lucas S."/>
            <person name="Tice H."/>
            <person name="Cheng J.F."/>
            <person name="Han C."/>
            <person name="Detter J.C."/>
            <person name="Bruce D."/>
            <person name="Goodwin L."/>
            <person name="Chain P."/>
            <person name="Pitluck S."/>
            <person name="Goker M."/>
            <person name="Ovchinikova G."/>
            <person name="Pati A."/>
            <person name="Ivanova N."/>
            <person name="Mavromatis K."/>
            <person name="Chen A."/>
            <person name="Palaniappan K."/>
            <person name="Land M."/>
            <person name="Hauser L."/>
            <person name="Chang Y.J."/>
            <person name="Jeffries C.D."/>
            <person name="Bristow J."/>
            <person name="Eisen J.A."/>
            <person name="Markowitz V."/>
            <person name="Hugenholtz P."/>
            <person name="Kyrpides N.C."/>
            <person name="Klenk H.P."/>
        </authorList>
    </citation>
    <scope>NUCLEOTIDE SEQUENCE [LARGE SCALE GENOMIC DNA]</scope>
    <source>
        <strain evidence="9">DSM 44728 / CIP 108903 / NRRL B-16338 / NBRC 102104 / LLR-40K-21</strain>
    </source>
</reference>
<organism evidence="8 9">
    <name type="scientific">Stackebrandtia nassauensis (strain DSM 44728 / CIP 108903 / NRRL B-16338 / NBRC 102104 / LLR-40K-21)</name>
    <dbReference type="NCBI Taxonomy" id="446470"/>
    <lineage>
        <taxon>Bacteria</taxon>
        <taxon>Bacillati</taxon>
        <taxon>Actinomycetota</taxon>
        <taxon>Actinomycetes</taxon>
        <taxon>Glycomycetales</taxon>
        <taxon>Glycomycetaceae</taxon>
        <taxon>Stackebrandtia</taxon>
    </lineage>
</organism>
<dbReference type="RefSeq" id="WP_013015678.1">
    <property type="nucleotide sequence ID" value="NC_013947.1"/>
</dbReference>
<evidence type="ECO:0000256" key="3">
    <source>
        <dbReference type="ARBA" id="ARBA00023295"/>
    </source>
</evidence>
<accession>D3Q4E7</accession>
<comment type="similarity">
    <text evidence="1">Belongs to the glycosyl hydrolase 20 family.</text>
</comment>
<dbReference type="CAZy" id="GH20">
    <property type="family name" value="Glycoside Hydrolase Family 20"/>
</dbReference>
<dbReference type="EMBL" id="CP001778">
    <property type="protein sequence ID" value="ADD40107.1"/>
    <property type="molecule type" value="Genomic_DNA"/>
</dbReference>
<sequence>MRLLRIPTACVILATALFIPGSAVADPSHAKAATPSTIPALGEWTAASGTYTYSESSRLVVDPDHADELTDEAQTAAADLAALTGTEPEVVTGEPETGDVSLALGGGEPLGAEGYSLDVGDTFAITANADAGAFYGTRTLLQLVKQDKQIPAGTATDVPKKPERGLMVDVGRKYMSVEWLKKHIKDLSYAKLNYFHLHLSDTFGFRLESETHPEVTSEDHYTKAEIRELVDLAAKYHVTLVPEIDVPGHVNAMLAQHPELQLEDQSGNKDPYFLDLSNPDAYTLVEDLIKEYLPLFPGPYWHIGADEYVGDYGKYPQLEAYAKEHYGPDAVGKDAYYGFINWANEIVRDGGKTTRMWNDGIKEGDGTIAPEANIVVDYWSTHGIDPQKLLDRGHTVMNASWTPTYYVLGGTDIDRRWLYEDWNPDLFEKTLTIDDPKRNLGSKIHVWCDHPDAQTEDQITEGIRLPLRGLAQQTWGSPKLVEGYDDFVAIDDAIGRAPGFSSL</sequence>
<dbReference type="InterPro" id="IPR015883">
    <property type="entry name" value="Glyco_hydro_20_cat"/>
</dbReference>
<dbReference type="PANTHER" id="PTHR43678:SF1">
    <property type="entry name" value="BETA-N-ACETYLHEXOSAMINIDASE"/>
    <property type="match status" value="1"/>
</dbReference>
<dbReference type="HOGENOM" id="CLU_010969_0_1_11"/>
<dbReference type="SUPFAM" id="SSF55545">
    <property type="entry name" value="beta-N-acetylhexosaminidase-like domain"/>
    <property type="match status" value="1"/>
</dbReference>
<evidence type="ECO:0000259" key="6">
    <source>
        <dbReference type="Pfam" id="PF00728"/>
    </source>
</evidence>
<evidence type="ECO:0000256" key="5">
    <source>
        <dbReference type="SAM" id="SignalP"/>
    </source>
</evidence>
<dbReference type="GO" id="GO:0004563">
    <property type="term" value="F:beta-N-acetylhexosaminidase activity"/>
    <property type="evidence" value="ECO:0007669"/>
    <property type="project" value="InterPro"/>
</dbReference>
<feature type="chain" id="PRO_5003049532" evidence="5">
    <location>
        <begin position="26"/>
        <end position="503"/>
    </location>
</feature>
<evidence type="ECO:0000256" key="2">
    <source>
        <dbReference type="ARBA" id="ARBA00022801"/>
    </source>
</evidence>